<evidence type="ECO:0000313" key="3">
    <source>
        <dbReference type="EMBL" id="USS47057.1"/>
    </source>
</evidence>
<reference evidence="3" key="1">
    <citation type="submission" date="2022-06" db="EMBL/GenBank/DDBJ databases">
        <title>Draft genome sequence of Burkholderia glumae strain GR20004 isolated from rice panicle showing bacterial panicle blight.</title>
        <authorList>
            <person name="Choi S.Y."/>
            <person name="Lee Y.H."/>
        </authorList>
    </citation>
    <scope>NUCLEOTIDE SEQUENCE</scope>
    <source>
        <strain evidence="3">GR20004</strain>
    </source>
</reference>
<accession>A0ABY5BJ31</accession>
<dbReference type="GeneID" id="45697445"/>
<keyword evidence="1" id="KW-0472">Membrane</keyword>
<dbReference type="EMBL" id="CP099587">
    <property type="protein sequence ID" value="USS47057.1"/>
    <property type="molecule type" value="Genomic_DNA"/>
</dbReference>
<proteinExistence type="predicted"/>
<evidence type="ECO:0000313" key="4">
    <source>
        <dbReference type="Proteomes" id="UP001056386"/>
    </source>
</evidence>
<keyword evidence="2" id="KW-0732">Signal</keyword>
<gene>
    <name evidence="3" type="ORF">NFI99_19490</name>
</gene>
<feature type="transmembrane region" description="Helical" evidence="1">
    <location>
        <begin position="110"/>
        <end position="137"/>
    </location>
</feature>
<evidence type="ECO:0000256" key="1">
    <source>
        <dbReference type="SAM" id="Phobius"/>
    </source>
</evidence>
<dbReference type="RefSeq" id="WP_232252275.1">
    <property type="nucleotide sequence ID" value="NZ_CP021074.1"/>
</dbReference>
<keyword evidence="1" id="KW-1133">Transmembrane helix</keyword>
<name>A0ABY5BJ31_BURGL</name>
<dbReference type="PROSITE" id="PS51257">
    <property type="entry name" value="PROKAR_LIPOPROTEIN"/>
    <property type="match status" value="1"/>
</dbReference>
<keyword evidence="1" id="KW-0812">Transmembrane</keyword>
<dbReference type="Proteomes" id="UP001056386">
    <property type="component" value="Chromosome 1"/>
</dbReference>
<feature type="signal peptide" evidence="2">
    <location>
        <begin position="1"/>
        <end position="21"/>
    </location>
</feature>
<evidence type="ECO:0000256" key="2">
    <source>
        <dbReference type="SAM" id="SignalP"/>
    </source>
</evidence>
<keyword evidence="4" id="KW-1185">Reference proteome</keyword>
<protein>
    <submittedName>
        <fullName evidence="3">Uncharacterized protein</fullName>
    </submittedName>
</protein>
<organism evidence="3 4">
    <name type="scientific">Burkholderia glumae</name>
    <name type="common">Pseudomonas glumae</name>
    <dbReference type="NCBI Taxonomy" id="337"/>
    <lineage>
        <taxon>Bacteria</taxon>
        <taxon>Pseudomonadati</taxon>
        <taxon>Pseudomonadota</taxon>
        <taxon>Betaproteobacteria</taxon>
        <taxon>Burkholderiales</taxon>
        <taxon>Burkholderiaceae</taxon>
        <taxon>Burkholderia</taxon>
    </lineage>
</organism>
<sequence>MTTKTARICAIWLAVAMSTSGCTSFRPVGQAPDGTEANHAVHSVCSRFVIDPGRDLKVGDEIRYQACDGTAGSMKVETIGAQAIGGGGGQIDLRELREMEVKSVSVGRTVLFGVGVSAAVVAAAVVIVGATFAAAILGAQ</sequence>
<feature type="chain" id="PRO_5047469267" evidence="2">
    <location>
        <begin position="22"/>
        <end position="140"/>
    </location>
</feature>